<dbReference type="OrthoDB" id="7392227at2"/>
<reference evidence="2 3" key="1">
    <citation type="submission" date="2019-05" db="EMBL/GenBank/DDBJ databases">
        <title>Erythrobacter marisflavi sp. nov., isolated from isolated from water of an estuary environment.</title>
        <authorList>
            <person name="Yoon J.-H."/>
        </authorList>
    </citation>
    <scope>NUCLEOTIDE SEQUENCE [LARGE SCALE GENOMIC DNA]</scope>
    <source>
        <strain evidence="2 3">KEM-5</strain>
    </source>
</reference>
<feature type="transmembrane region" description="Helical" evidence="1">
    <location>
        <begin position="64"/>
        <end position="86"/>
    </location>
</feature>
<proteinExistence type="predicted"/>
<name>A0A5S3P7B6_9SPHN</name>
<keyword evidence="1" id="KW-0812">Transmembrane</keyword>
<evidence type="ECO:0000313" key="2">
    <source>
        <dbReference type="EMBL" id="TMM46746.1"/>
    </source>
</evidence>
<evidence type="ECO:0000313" key="3">
    <source>
        <dbReference type="Proteomes" id="UP000309668"/>
    </source>
</evidence>
<gene>
    <name evidence="2" type="ORF">FEV51_10970</name>
</gene>
<organism evidence="2 3">
    <name type="scientific">Qipengyuania marisflavi</name>
    <dbReference type="NCBI Taxonomy" id="2486356"/>
    <lineage>
        <taxon>Bacteria</taxon>
        <taxon>Pseudomonadati</taxon>
        <taxon>Pseudomonadota</taxon>
        <taxon>Alphaproteobacteria</taxon>
        <taxon>Sphingomonadales</taxon>
        <taxon>Erythrobacteraceae</taxon>
        <taxon>Qipengyuania</taxon>
    </lineage>
</organism>
<keyword evidence="1" id="KW-1133">Transmembrane helix</keyword>
<keyword evidence="1" id="KW-0472">Membrane</keyword>
<dbReference type="Proteomes" id="UP000309668">
    <property type="component" value="Unassembled WGS sequence"/>
</dbReference>
<evidence type="ECO:0000256" key="1">
    <source>
        <dbReference type="SAM" id="Phobius"/>
    </source>
</evidence>
<dbReference type="EMBL" id="VCAO01000006">
    <property type="protein sequence ID" value="TMM46746.1"/>
    <property type="molecule type" value="Genomic_DNA"/>
</dbReference>
<keyword evidence="3" id="KW-1185">Reference proteome</keyword>
<sequence>MDHGDAPVLEDTAVSTPSLVAHARFFVRRHPVSVLFPLALFVGAGAALLVAISSGLWAAGKGPVFALLATPGFALIAIAFMPIILARKRIASIQDIAAALAAATAYERPILIAKIDERLRSRVELAPMTTFQLALIFEEVRERHGQRARNQGCAGERIKTAQLQFVSQIAASGEARARY</sequence>
<accession>A0A5S3P7B6</accession>
<dbReference type="AlphaFoldDB" id="A0A5S3P7B6"/>
<dbReference type="RefSeq" id="WP_138618875.1">
    <property type="nucleotide sequence ID" value="NZ_VCAO01000006.1"/>
</dbReference>
<protein>
    <submittedName>
        <fullName evidence="2">Uncharacterized protein</fullName>
    </submittedName>
</protein>
<comment type="caution">
    <text evidence="2">The sequence shown here is derived from an EMBL/GenBank/DDBJ whole genome shotgun (WGS) entry which is preliminary data.</text>
</comment>
<feature type="transmembrane region" description="Helical" evidence="1">
    <location>
        <begin position="34"/>
        <end position="58"/>
    </location>
</feature>